<dbReference type="AlphaFoldDB" id="A0AAD9SLL7"/>
<accession>A0AAD9SLL7</accession>
<sequence>MRASPVPSAFRVHLTAISKSPSTRIVKVGIRAQSSAADVPIAPEQPRHKRPSDKLTIFTQPRATKRSVLEKIRSKLSVGPSEPGQLERAAVVLASPRHASWLTENGFTAELVHALHGPFERGEKFHLLAAVVDGLCARSPSRELQEGISIHVGRLDGLLPGLWDTTSPGDEAQSLSRSLGDSELPSSLSILLPQKMTRKDARISVTLPLANTLFSNGRRSTLLASEWTLATGFSNTRAETVRTVEKRTQVIDLPASIMFDKVDMRAPLVPITQPRKILEGLGNILAKVEVAGEPQPASMELQTNIHRLLDVRRALPHSQSVSGPIGVWAMIYPKHMFLPQEDIHRFYRSLQGRYLGSALGKLAFEMSTDSERLAWENETVLRNAFFEGARLHKILGGGGEWGAKASLLSLDPKTSHTPQSEADELDKFMRSFHGEENAKDSIAQPGDFVQFFVERDGKQMPPERHHHLKARSDYPPVKFGCGDMHMGDIDRPDSIIMSRRVDRGHTEQLYFDHFGAHSAEGIYVSSGEIGPNTKIDVPGASVSMTTVKGSEAAYRPFVRLHQHRDKQ</sequence>
<keyword evidence="2" id="KW-1185">Reference proteome</keyword>
<proteinExistence type="predicted"/>
<protein>
    <submittedName>
        <fullName evidence="1">Uncharacterized protein</fullName>
    </submittedName>
</protein>
<evidence type="ECO:0000313" key="2">
    <source>
        <dbReference type="Proteomes" id="UP001265746"/>
    </source>
</evidence>
<comment type="caution">
    <text evidence="1">The sequence shown here is derived from an EMBL/GenBank/DDBJ whole genome shotgun (WGS) entry which is preliminary data.</text>
</comment>
<reference evidence="1" key="1">
    <citation type="submission" date="2023-06" db="EMBL/GenBank/DDBJ databases">
        <authorList>
            <person name="Noh H."/>
        </authorList>
    </citation>
    <scope>NUCLEOTIDE SEQUENCE</scope>
    <source>
        <strain evidence="1">DUCC20226</strain>
    </source>
</reference>
<evidence type="ECO:0000313" key="1">
    <source>
        <dbReference type="EMBL" id="KAK2610881.1"/>
    </source>
</evidence>
<name>A0AAD9SLL7_PHOAM</name>
<organism evidence="1 2">
    <name type="scientific">Phomopsis amygdali</name>
    <name type="common">Fusicoccum amygdali</name>
    <dbReference type="NCBI Taxonomy" id="1214568"/>
    <lineage>
        <taxon>Eukaryota</taxon>
        <taxon>Fungi</taxon>
        <taxon>Dikarya</taxon>
        <taxon>Ascomycota</taxon>
        <taxon>Pezizomycotina</taxon>
        <taxon>Sordariomycetes</taxon>
        <taxon>Sordariomycetidae</taxon>
        <taxon>Diaporthales</taxon>
        <taxon>Diaporthaceae</taxon>
        <taxon>Diaporthe</taxon>
    </lineage>
</organism>
<dbReference type="EMBL" id="JAUJFL010000002">
    <property type="protein sequence ID" value="KAK2610881.1"/>
    <property type="molecule type" value="Genomic_DNA"/>
</dbReference>
<dbReference type="Proteomes" id="UP001265746">
    <property type="component" value="Unassembled WGS sequence"/>
</dbReference>
<gene>
    <name evidence="1" type="ORF">N8I77_004274</name>
</gene>